<dbReference type="AlphaFoldDB" id="A0A166R2L7"/>
<name>A0A166R2L7_9AGAM</name>
<reference evidence="1 2" key="1">
    <citation type="journal article" date="2016" name="Mol. Biol. Evol.">
        <title>Comparative Genomics of Early-Diverging Mushroom-Forming Fungi Provides Insights into the Origins of Lignocellulose Decay Capabilities.</title>
        <authorList>
            <person name="Nagy L.G."/>
            <person name="Riley R."/>
            <person name="Tritt A."/>
            <person name="Adam C."/>
            <person name="Daum C."/>
            <person name="Floudas D."/>
            <person name="Sun H."/>
            <person name="Yadav J.S."/>
            <person name="Pangilinan J."/>
            <person name="Larsson K.H."/>
            <person name="Matsuura K."/>
            <person name="Barry K."/>
            <person name="Labutti K."/>
            <person name="Kuo R."/>
            <person name="Ohm R.A."/>
            <person name="Bhattacharya S.S."/>
            <person name="Shirouzu T."/>
            <person name="Yoshinaga Y."/>
            <person name="Martin F.M."/>
            <person name="Grigoriev I.V."/>
            <person name="Hibbett D.S."/>
        </authorList>
    </citation>
    <scope>NUCLEOTIDE SEQUENCE [LARGE SCALE GENOMIC DNA]</scope>
    <source>
        <strain evidence="1 2">CBS 109695</strain>
    </source>
</reference>
<organism evidence="1 2">
    <name type="scientific">Athelia psychrophila</name>
    <dbReference type="NCBI Taxonomy" id="1759441"/>
    <lineage>
        <taxon>Eukaryota</taxon>
        <taxon>Fungi</taxon>
        <taxon>Dikarya</taxon>
        <taxon>Basidiomycota</taxon>
        <taxon>Agaricomycotina</taxon>
        <taxon>Agaricomycetes</taxon>
        <taxon>Agaricomycetidae</taxon>
        <taxon>Atheliales</taxon>
        <taxon>Atheliaceae</taxon>
        <taxon>Athelia</taxon>
    </lineage>
</organism>
<accession>A0A166R2L7</accession>
<dbReference type="EMBL" id="KV417506">
    <property type="protein sequence ID" value="KZP27831.1"/>
    <property type="molecule type" value="Genomic_DNA"/>
</dbReference>
<evidence type="ECO:0000313" key="1">
    <source>
        <dbReference type="EMBL" id="KZP27831.1"/>
    </source>
</evidence>
<feature type="non-terminal residue" evidence="1">
    <location>
        <position position="272"/>
    </location>
</feature>
<evidence type="ECO:0000313" key="2">
    <source>
        <dbReference type="Proteomes" id="UP000076532"/>
    </source>
</evidence>
<protein>
    <recommendedName>
        <fullName evidence="3">NACHT domain-containing protein</fullName>
    </recommendedName>
</protein>
<keyword evidence="2" id="KW-1185">Reference proteome</keyword>
<dbReference type="Proteomes" id="UP000076532">
    <property type="component" value="Unassembled WGS sequence"/>
</dbReference>
<evidence type="ECO:0008006" key="3">
    <source>
        <dbReference type="Google" id="ProtNLM"/>
    </source>
</evidence>
<dbReference type="OrthoDB" id="194358at2759"/>
<sequence>MIDSLDECGDKIQLLRWIETMASSQTDRVHLVLTSRLEPDITIRLNRITRLRPVTFEALALKEDIRIYVEEHVSSINYWSEDIKALVKNAVFGGADGMFRWVALQIDSLRKCKKSKDVKNQLKALPINLEATYERVLARNDQPSDLLQMLHWLAFSTRALKLEELAETVSVDLDAEGCPSYDADLKYAVPSTVLTVCAGLVTESEATVEMQMETCRRSPRGFGSRMWIVKLAHYSVKEYLISARIKTGAAAFFAINERLSHSVIAQTCFAYL</sequence>
<dbReference type="PANTHER" id="PTHR10039">
    <property type="entry name" value="AMELOGENIN"/>
    <property type="match status" value="1"/>
</dbReference>
<dbReference type="PANTHER" id="PTHR10039:SF16">
    <property type="entry name" value="GPI INOSITOL-DEACYLASE"/>
    <property type="match status" value="1"/>
</dbReference>
<dbReference type="STRING" id="436010.A0A166R2L7"/>
<gene>
    <name evidence="1" type="ORF">FIBSPDRAFT_655367</name>
</gene>
<proteinExistence type="predicted"/>